<evidence type="ECO:0000313" key="3">
    <source>
        <dbReference type="Proteomes" id="UP000196710"/>
    </source>
</evidence>
<evidence type="ECO:0000313" key="4">
    <source>
        <dbReference type="Proteomes" id="UP000596035"/>
    </source>
</evidence>
<dbReference type="AlphaFoldDB" id="A0A1Z2XU78"/>
<accession>A0A1Z2XU78</accession>
<evidence type="ECO:0000313" key="1">
    <source>
        <dbReference type="EMBL" id="ASB42006.1"/>
    </source>
</evidence>
<dbReference type="EMBL" id="CP065321">
    <property type="protein sequence ID" value="QQR31268.1"/>
    <property type="molecule type" value="Genomic_DNA"/>
</dbReference>
<sequence>MENKYSLFLYAADLVHFQQHLGLGADDENGMTFRELAIRLNFNGHSAAEKAYKQAVETLKETLRSKEYKKYLRARRDITKAERMLRPY</sequence>
<reference evidence="3" key="2">
    <citation type="submission" date="2017-05" db="EMBL/GenBank/DDBJ databases">
        <title>Improved OligoMM genomes.</title>
        <authorList>
            <person name="Garzetti D."/>
        </authorList>
    </citation>
    <scope>NUCLEOTIDE SEQUENCE [LARGE SCALE GENOMIC DNA]</scope>
    <source>
        <strain evidence="3">KB18</strain>
    </source>
</reference>
<name>A0A1Z2XU78_9FIRM</name>
<dbReference type="Proteomes" id="UP000196710">
    <property type="component" value="Chromosome"/>
</dbReference>
<protein>
    <submittedName>
        <fullName evidence="2">Uncharacterized protein</fullName>
    </submittedName>
</protein>
<proteinExistence type="predicted"/>
<dbReference type="KEGG" id="amur:ADH66_15880"/>
<keyword evidence="3" id="KW-1185">Reference proteome</keyword>
<evidence type="ECO:0000313" key="2">
    <source>
        <dbReference type="EMBL" id="QQR31268.1"/>
    </source>
</evidence>
<reference evidence="1" key="1">
    <citation type="journal article" date="2017" name="Genome Announc.">
        <title>High-Quality Whole-Genome Sequences of the Oligo-Mouse-Microbiota Bacterial Community.</title>
        <authorList>
            <person name="Garzetti D."/>
            <person name="Brugiroux S."/>
            <person name="Bunk B."/>
            <person name="Pukall R."/>
            <person name="McCoy K.D."/>
            <person name="Macpherson A.J."/>
            <person name="Stecher B."/>
        </authorList>
    </citation>
    <scope>NUCLEOTIDE SEQUENCE</scope>
    <source>
        <strain evidence="1">KB18</strain>
    </source>
</reference>
<dbReference type="Proteomes" id="UP000596035">
    <property type="component" value="Chromosome"/>
</dbReference>
<dbReference type="EMBL" id="CP021422">
    <property type="protein sequence ID" value="ASB42006.1"/>
    <property type="molecule type" value="Genomic_DNA"/>
</dbReference>
<dbReference type="RefSeq" id="WP_066538816.1">
    <property type="nucleotide sequence ID" value="NZ_CP021422.1"/>
</dbReference>
<reference evidence="2 4" key="3">
    <citation type="submission" date="2020-11" db="EMBL/GenBank/DDBJ databases">
        <title>Closed and high quality bacterial genomes of the OMM12 community.</title>
        <authorList>
            <person name="Marbouty M."/>
            <person name="Lamy-Besnier Q."/>
            <person name="Debarbieux L."/>
            <person name="Koszul R."/>
        </authorList>
    </citation>
    <scope>NUCLEOTIDE SEQUENCE [LARGE SCALE GENOMIC DNA]</scope>
    <source>
        <strain evidence="2 4">KB18</strain>
    </source>
</reference>
<organism evidence="2 4">
    <name type="scientific">Acutalibacter muris</name>
    <dbReference type="NCBI Taxonomy" id="1796620"/>
    <lineage>
        <taxon>Bacteria</taxon>
        <taxon>Bacillati</taxon>
        <taxon>Bacillota</taxon>
        <taxon>Clostridia</taxon>
        <taxon>Eubacteriales</taxon>
        <taxon>Acutalibacteraceae</taxon>
        <taxon>Acutalibacter</taxon>
    </lineage>
</organism>
<gene>
    <name evidence="1" type="ORF">ADH66_15880</name>
    <name evidence="2" type="ORF">I5Q82_06250</name>
</gene>